<dbReference type="GO" id="GO:0016192">
    <property type="term" value="P:vesicle-mediated transport"/>
    <property type="evidence" value="ECO:0007669"/>
    <property type="project" value="InterPro"/>
</dbReference>
<dbReference type="AlphaFoldDB" id="A0AAN8ICA1"/>
<dbReference type="InterPro" id="IPR036045">
    <property type="entry name" value="Sec1-like_sf"/>
</dbReference>
<feature type="non-terminal residue" evidence="2">
    <location>
        <position position="1"/>
    </location>
</feature>
<name>A0AAN8ICA1_TRICO</name>
<gene>
    <name evidence="2" type="ORF">GCK32_015444</name>
</gene>
<protein>
    <submittedName>
        <fullName evidence="2">Uncharacterized protein</fullName>
    </submittedName>
</protein>
<dbReference type="InterPro" id="IPR001619">
    <property type="entry name" value="Sec1-like"/>
</dbReference>
<dbReference type="PANTHER" id="PTHR11679">
    <property type="entry name" value="VESICLE PROTEIN SORTING-ASSOCIATED"/>
    <property type="match status" value="1"/>
</dbReference>
<dbReference type="Pfam" id="PF00995">
    <property type="entry name" value="Sec1"/>
    <property type="match status" value="1"/>
</dbReference>
<dbReference type="Gene3D" id="3.40.50.1910">
    <property type="match status" value="1"/>
</dbReference>
<accession>A0AAN8ICA1</accession>
<proteinExistence type="inferred from homology"/>
<comment type="similarity">
    <text evidence="1">Belongs to the STXBP/unc-18/SEC1 family.</text>
</comment>
<organism evidence="2 3">
    <name type="scientific">Trichostrongylus colubriformis</name>
    <name type="common">Black scour worm</name>
    <dbReference type="NCBI Taxonomy" id="6319"/>
    <lineage>
        <taxon>Eukaryota</taxon>
        <taxon>Metazoa</taxon>
        <taxon>Ecdysozoa</taxon>
        <taxon>Nematoda</taxon>
        <taxon>Chromadorea</taxon>
        <taxon>Rhabditida</taxon>
        <taxon>Rhabditina</taxon>
        <taxon>Rhabditomorpha</taxon>
        <taxon>Strongyloidea</taxon>
        <taxon>Trichostrongylidae</taxon>
        <taxon>Trichostrongylus</taxon>
    </lineage>
</organism>
<evidence type="ECO:0000313" key="2">
    <source>
        <dbReference type="EMBL" id="KAK5969044.1"/>
    </source>
</evidence>
<sequence length="266" mass="29865">GKGSQKVQAELEEQMNFLRERAVDESALRFVQKMRSISQLGKTAPEEHQGAGTKTINMFNKLLSHSSRFVMEGVKNLVPKKHNLPLTRMVDSLVTPPSSSTVGINQMIGTAPTNESNELCYLDPKVMHAMSRDTSNAVRARQPPPQDVILFVIGGGNYVEYQNLVDYGKSKNLQRVTYGCTELVNPKQFTDQLFVVHWAMYAPGKEILNVLMFFCPRLSNLIPVDKKGEVDFVDRVWAVYPILISHGNFISSRILAELTRLGRALQ</sequence>
<dbReference type="InterPro" id="IPR027482">
    <property type="entry name" value="Sec1-like_dom2"/>
</dbReference>
<reference evidence="2 3" key="1">
    <citation type="submission" date="2019-10" db="EMBL/GenBank/DDBJ databases">
        <title>Assembly and Annotation for the nematode Trichostrongylus colubriformis.</title>
        <authorList>
            <person name="Martin J."/>
        </authorList>
    </citation>
    <scope>NUCLEOTIDE SEQUENCE [LARGE SCALE GENOMIC DNA]</scope>
    <source>
        <strain evidence="2">G859</strain>
        <tissue evidence="2">Whole worm</tissue>
    </source>
</reference>
<dbReference type="EMBL" id="WIXE01020670">
    <property type="protein sequence ID" value="KAK5969044.1"/>
    <property type="molecule type" value="Genomic_DNA"/>
</dbReference>
<comment type="caution">
    <text evidence="2">The sequence shown here is derived from an EMBL/GenBank/DDBJ whole genome shotgun (WGS) entry which is preliminary data.</text>
</comment>
<dbReference type="Proteomes" id="UP001331761">
    <property type="component" value="Unassembled WGS sequence"/>
</dbReference>
<evidence type="ECO:0000256" key="1">
    <source>
        <dbReference type="ARBA" id="ARBA00009884"/>
    </source>
</evidence>
<keyword evidence="3" id="KW-1185">Reference proteome</keyword>
<dbReference type="SUPFAM" id="SSF56815">
    <property type="entry name" value="Sec1/munc18-like (SM) proteins"/>
    <property type="match status" value="1"/>
</dbReference>
<evidence type="ECO:0000313" key="3">
    <source>
        <dbReference type="Proteomes" id="UP001331761"/>
    </source>
</evidence>